<reference evidence="2" key="1">
    <citation type="submission" date="2023-06" db="EMBL/GenBank/DDBJ databases">
        <authorList>
            <person name="Delattre M."/>
        </authorList>
    </citation>
    <scope>NUCLEOTIDE SEQUENCE</scope>
    <source>
        <strain evidence="2">AF72</strain>
    </source>
</reference>
<feature type="region of interest" description="Disordered" evidence="1">
    <location>
        <begin position="54"/>
        <end position="121"/>
    </location>
</feature>
<accession>A0AA36CQY0</accession>
<sequence>MAKFSIHDLLGSAVSLNNNTLANTVLLPTTSAVQLPHSEDENDLKLEIDVLEDDENLEDSMASHVTEDSGTPPVSGTPDDSSPQTSPESGPDQSDSGSPKKPNLSYNSLIMLAIRNSPEKR</sequence>
<evidence type="ECO:0000313" key="2">
    <source>
        <dbReference type="EMBL" id="CAJ0572703.1"/>
    </source>
</evidence>
<feature type="non-terminal residue" evidence="2">
    <location>
        <position position="121"/>
    </location>
</feature>
<gene>
    <name evidence="2" type="ORF">MSPICULIGERA_LOCUS11084</name>
</gene>
<proteinExistence type="predicted"/>
<dbReference type="AlphaFoldDB" id="A0AA36CQY0"/>
<comment type="caution">
    <text evidence="2">The sequence shown here is derived from an EMBL/GenBank/DDBJ whole genome shotgun (WGS) entry which is preliminary data.</text>
</comment>
<evidence type="ECO:0000256" key="1">
    <source>
        <dbReference type="SAM" id="MobiDB-lite"/>
    </source>
</evidence>
<dbReference type="EMBL" id="CATQJA010002604">
    <property type="protein sequence ID" value="CAJ0572703.1"/>
    <property type="molecule type" value="Genomic_DNA"/>
</dbReference>
<protein>
    <submittedName>
        <fullName evidence="2">Uncharacterized protein</fullName>
    </submittedName>
</protein>
<keyword evidence="3" id="KW-1185">Reference proteome</keyword>
<dbReference type="Proteomes" id="UP001177023">
    <property type="component" value="Unassembled WGS sequence"/>
</dbReference>
<organism evidence="2 3">
    <name type="scientific">Mesorhabditis spiculigera</name>
    <dbReference type="NCBI Taxonomy" id="96644"/>
    <lineage>
        <taxon>Eukaryota</taxon>
        <taxon>Metazoa</taxon>
        <taxon>Ecdysozoa</taxon>
        <taxon>Nematoda</taxon>
        <taxon>Chromadorea</taxon>
        <taxon>Rhabditida</taxon>
        <taxon>Rhabditina</taxon>
        <taxon>Rhabditomorpha</taxon>
        <taxon>Rhabditoidea</taxon>
        <taxon>Rhabditidae</taxon>
        <taxon>Mesorhabditinae</taxon>
        <taxon>Mesorhabditis</taxon>
    </lineage>
</organism>
<name>A0AA36CQY0_9BILA</name>
<feature type="compositionally biased region" description="Polar residues" evidence="1">
    <location>
        <begin position="68"/>
        <end position="97"/>
    </location>
</feature>
<evidence type="ECO:0000313" key="3">
    <source>
        <dbReference type="Proteomes" id="UP001177023"/>
    </source>
</evidence>